<gene>
    <name evidence="1" type="ORF">CYJ25_04190</name>
</gene>
<sequence length="196" mass="20467">MKPKSRKRGRVLTALGLLIVGMAVGALVWLLASPGASNSRALAGQTLKIMPDPKPAVVNKDTAPAMPGLNVRGQDVVGVLTIPDFGRDFPVLSAMDKTARFPGVYAGAANNGTLIIGVSSYLPGFSGLTSLQDGAQIRFTAVTGEQYSYRVLTAESIPAADASKLSSGDDWDLTLYTPSLSGVQFEIIRATAVVSE</sequence>
<organism evidence="1 2">
    <name type="scientific">Schaalia turicensis</name>
    <dbReference type="NCBI Taxonomy" id="131111"/>
    <lineage>
        <taxon>Bacteria</taxon>
        <taxon>Bacillati</taxon>
        <taxon>Actinomycetota</taxon>
        <taxon>Actinomycetes</taxon>
        <taxon>Actinomycetales</taxon>
        <taxon>Actinomycetaceae</taxon>
        <taxon>Schaalia</taxon>
    </lineage>
</organism>
<dbReference type="Gene3D" id="2.40.260.10">
    <property type="entry name" value="Sortase"/>
    <property type="match status" value="1"/>
</dbReference>
<evidence type="ECO:0000313" key="1">
    <source>
        <dbReference type="EMBL" id="PKY66433.1"/>
    </source>
</evidence>
<name>A0A2I1I5R4_9ACTO</name>
<evidence type="ECO:0008006" key="3">
    <source>
        <dbReference type="Google" id="ProtNLM"/>
    </source>
</evidence>
<dbReference type="EMBL" id="PKKJ01000003">
    <property type="protein sequence ID" value="PKY66433.1"/>
    <property type="molecule type" value="Genomic_DNA"/>
</dbReference>
<dbReference type="SUPFAM" id="SSF63817">
    <property type="entry name" value="Sortase"/>
    <property type="match status" value="1"/>
</dbReference>
<dbReference type="InterPro" id="IPR023365">
    <property type="entry name" value="Sortase_dom-sf"/>
</dbReference>
<proteinExistence type="predicted"/>
<comment type="caution">
    <text evidence="1">The sequence shown here is derived from an EMBL/GenBank/DDBJ whole genome shotgun (WGS) entry which is preliminary data.</text>
</comment>
<accession>A0A2I1I5R4</accession>
<reference evidence="1 2" key="1">
    <citation type="submission" date="2017-12" db="EMBL/GenBank/DDBJ databases">
        <title>Phylogenetic diversity of female urinary microbiome.</title>
        <authorList>
            <person name="Thomas-White K."/>
            <person name="Wolfe A.J."/>
        </authorList>
    </citation>
    <scope>NUCLEOTIDE SEQUENCE [LARGE SCALE GENOMIC DNA]</scope>
    <source>
        <strain evidence="1 2">UMB0250</strain>
    </source>
</reference>
<evidence type="ECO:0000313" key="2">
    <source>
        <dbReference type="Proteomes" id="UP000234545"/>
    </source>
</evidence>
<protein>
    <recommendedName>
        <fullName evidence="3">Sortase</fullName>
    </recommendedName>
</protein>
<dbReference type="Proteomes" id="UP000234545">
    <property type="component" value="Unassembled WGS sequence"/>
</dbReference>
<dbReference type="AlphaFoldDB" id="A0A2I1I5R4"/>